<evidence type="ECO:0000259" key="3">
    <source>
        <dbReference type="SMART" id="SM00560"/>
    </source>
</evidence>
<keyword evidence="5" id="KW-1185">Reference proteome</keyword>
<evidence type="ECO:0000313" key="5">
    <source>
        <dbReference type="Proteomes" id="UP000199439"/>
    </source>
</evidence>
<dbReference type="Gene3D" id="4.10.1080.10">
    <property type="entry name" value="TSP type-3 repeat"/>
    <property type="match status" value="1"/>
</dbReference>
<dbReference type="Gene3D" id="2.60.120.200">
    <property type="match status" value="1"/>
</dbReference>
<dbReference type="InterPro" id="IPR006558">
    <property type="entry name" value="LamG-like"/>
</dbReference>
<dbReference type="GO" id="GO:0004553">
    <property type="term" value="F:hydrolase activity, hydrolyzing O-glycosyl compounds"/>
    <property type="evidence" value="ECO:0007669"/>
    <property type="project" value="UniProtKB-ARBA"/>
</dbReference>
<dbReference type="Pfam" id="PF13385">
    <property type="entry name" value="Laminin_G_3"/>
    <property type="match status" value="1"/>
</dbReference>
<dbReference type="NCBIfam" id="TIGR04183">
    <property type="entry name" value="Por_Secre_tail"/>
    <property type="match status" value="1"/>
</dbReference>
<keyword evidence="2" id="KW-1015">Disulfide bond</keyword>
<dbReference type="InterPro" id="IPR013320">
    <property type="entry name" value="ConA-like_dom_sf"/>
</dbReference>
<organism evidence="4 5">
    <name type="scientific">Algibacter pectinivorans</name>
    <dbReference type="NCBI Taxonomy" id="870482"/>
    <lineage>
        <taxon>Bacteria</taxon>
        <taxon>Pseudomonadati</taxon>
        <taxon>Bacteroidota</taxon>
        <taxon>Flavobacteriia</taxon>
        <taxon>Flavobacteriales</taxon>
        <taxon>Flavobacteriaceae</taxon>
        <taxon>Algibacter</taxon>
    </lineage>
</organism>
<sequence>MQCVFIIISDSLKIKPSFFTSKFKPMKNFSFITSLFVVLFLFSNVLGAQDSDGFINSIDLDDDNDGILDCDESEDSVNGSFVWSLNTPPGNLNMDSVDNPKITDWVLASTTSLNFDSGKFSPGTSTQLRFSSIASNNFSEAISNNDYVEMSFTTSSEVSNLILKDIFTGWYEPTKGDSFYSASQFSEGSSGVWTTLSQDIYNVDDGTIYAMFDNMIIPEIRLKSNTVYTFRFYVYGREEASSIETYSIIDDFRFYIEACKSQDSDNDTIPDHLDLDSDNDGCPDALEGNAGLQFQDLNLNGSINATVNDNGIPIVTNVGTVGAGTVGQNDVSSTDSSVQAVECDSCNATSTRFVDTDNDTYGNDCDLDDDNDGILDTDECGLPLLVGSVSGEGTNSISGTFESGVMSSDFSLSSPSLVEIPSGNPVPVEFSLYTTNVTDGVLISWDEGYVNPGNVFDVAFVLQEAQNGKLSSLQVGNNARSSSYGAQNANKEITITWPGGSSAVLNDPLNEILNYPDGSVITSGTVLDCSSGGVIIRDSEWYIDIDLEGATYPFNVVYNTVSSVSTRFEGVAFMPVGCLDSDGDSIINSLDTDSDSDGCPDALEGDALNSEIGYSNLNNNNQITGGVDGNGVPNAANGGQNIGTSIDNTQQANECNTCDINNPNFIDTDKDGVGNDCDLDDDNDGILDNVEHPKTLLWVKRGLITSDQQNTIDKLINLGFSVTISNDTQSQDVDNFSVTYVHPTVNSGIAFANIANLATSTKGVITSENALFDEIMGTTGVESQPVSSLINITNNTHPITQGLPLGDLDIGDGSYIVANILTGTHLGTHPNGTVSMIAWEVDEPMENALAAPGRRVAVPHTSYNGGLNAVGENLLVRAILWTWAKDSDRDGFYDHLDIDSDNDGIPDNVEAQPTVGYIPPDGTTNITTGIDLAYGSGLVSLEDTDSDGIPDYLDLDTDGDGVLDINENGMSGPIMTFVDNDSDGLDNSFETTSVNDVLWDVNEDIEDPTNVLVLPDTDGDLALGGDLDYRDLLDVYFANGAIDFDGVDDYLDSTPFITDWTAGTIMAWIKIEHTSTGNLPNLYSIAGQESMRLFITNGRTPAFCVITQDQVTASDNFPDNNIQVQPDPLLNIKLENDLWYHVTGVFNSADQTVKLYLNGELVGSEANTQLNSELITKNFNGSAHIYATREFTIGRYPTNTSVAGSGHFNGNIDEVRIFDYALSDHQIQQMVYQEIENNSGYLRGSVIPKDIQDLATAQKVSWSNLKAYFPMVDIVNDITTDYSSFGNDVTLHNITTIQDQTAPMPYITLNDGDWLNQNTWLHGDVWDIKNAATNKDWSIVEVKHDITASHEVKTLGLIIDNDKTLTINGNNQVENSWYFELNGTLDLLNDSQLIQTQYSDLVTNTNGNILRRQEGTSNPFWYNYWGSPVGVPMSTALIDNNTTSNNPNNTPFSLNMLKDETGTAMSFTSNYSGNESISSYWLYTFKNGITYWDWEKFNTSAAIYPGVGYTQKGTGSGDVEQQYIFDGKPNNGTIVVNVADLGGTGSIQNVTKTAYLLANPYPSALDIHKFIDDNEGVINGYVELWQQWSGASHILKDYNGGYAQVNKTGTIRASQFIGIEGNDTGGLEGTKMPTRYMPVGQGFMAEIENNGVLPFDGTVEFNNNQRVFIKETSYSNTGPYDQGSLFTKSELVKVKNGEDKEVTMQKIRLEFKSLSGPNTKRELLLGFSDFTTDNYDYGYDAKNANPKNNDLNLELNGEPMNIQAYGPITVDKIVPLNFSSSGPHDFEIRVSETENILETQNIYIHDKLTGAYFNLSTFKPYTFSSKQGIFNERFKIVFQNESEVLSIKHSMFVENNIFYKNSTNTLFVKKLESPVSKLSLVNMRGQVVLEMTDLTIDILESGVQFSNVSTGAYIVYMRTNSNNTLVKKIIVR</sequence>
<proteinExistence type="predicted"/>
<dbReference type="GO" id="GO:0005509">
    <property type="term" value="F:calcium ion binding"/>
    <property type="evidence" value="ECO:0007669"/>
    <property type="project" value="InterPro"/>
</dbReference>
<dbReference type="Proteomes" id="UP000199439">
    <property type="component" value="Unassembled WGS sequence"/>
</dbReference>
<protein>
    <submittedName>
        <fullName evidence="4">Por secretion system C-terminal sorting domain-containing protein</fullName>
    </submittedName>
</protein>
<dbReference type="SMART" id="SM00560">
    <property type="entry name" value="LamGL"/>
    <property type="match status" value="1"/>
</dbReference>
<reference evidence="5" key="1">
    <citation type="submission" date="2016-10" db="EMBL/GenBank/DDBJ databases">
        <authorList>
            <person name="Varghese N."/>
            <person name="Submissions S."/>
        </authorList>
    </citation>
    <scope>NUCLEOTIDE SEQUENCE [LARGE SCALE GENOMIC DNA]</scope>
    <source>
        <strain evidence="5">DSM 25730</strain>
    </source>
</reference>
<dbReference type="EMBL" id="FOMI01000002">
    <property type="protein sequence ID" value="SFC93584.1"/>
    <property type="molecule type" value="Genomic_DNA"/>
</dbReference>
<name>A0A1I1N796_9FLAO</name>
<dbReference type="SUPFAM" id="SSF103647">
    <property type="entry name" value="TSP type-3 repeat"/>
    <property type="match status" value="2"/>
</dbReference>
<feature type="domain" description="LamG-like jellyroll fold" evidence="3">
    <location>
        <begin position="1061"/>
        <end position="1225"/>
    </location>
</feature>
<dbReference type="InterPro" id="IPR026444">
    <property type="entry name" value="Secre_tail"/>
</dbReference>
<accession>A0A1I1N796</accession>
<evidence type="ECO:0000256" key="1">
    <source>
        <dbReference type="ARBA" id="ARBA00022729"/>
    </source>
</evidence>
<dbReference type="STRING" id="870482.SAMN04487987_10273"/>
<evidence type="ECO:0000313" key="4">
    <source>
        <dbReference type="EMBL" id="SFC93584.1"/>
    </source>
</evidence>
<keyword evidence="1" id="KW-0732">Signal</keyword>
<evidence type="ECO:0000256" key="2">
    <source>
        <dbReference type="ARBA" id="ARBA00023157"/>
    </source>
</evidence>
<gene>
    <name evidence="4" type="ORF">SAMN04487987_10273</name>
</gene>
<dbReference type="GO" id="GO:0005975">
    <property type="term" value="P:carbohydrate metabolic process"/>
    <property type="evidence" value="ECO:0007669"/>
    <property type="project" value="UniProtKB-ARBA"/>
</dbReference>
<dbReference type="SUPFAM" id="SSF49899">
    <property type="entry name" value="Concanavalin A-like lectins/glucanases"/>
    <property type="match status" value="1"/>
</dbReference>
<dbReference type="InterPro" id="IPR028974">
    <property type="entry name" value="TSP_type-3_rpt"/>
</dbReference>